<dbReference type="GO" id="GO:0045333">
    <property type="term" value="P:cellular respiration"/>
    <property type="evidence" value="ECO:0007669"/>
    <property type="project" value="UniProtKB-ARBA"/>
</dbReference>
<proteinExistence type="predicted"/>
<evidence type="ECO:0000259" key="2">
    <source>
        <dbReference type="Pfam" id="PF02775"/>
    </source>
</evidence>
<evidence type="ECO:0000313" key="3">
    <source>
        <dbReference type="EMBL" id="SDC25654.1"/>
    </source>
</evidence>
<organism evidence="3 4">
    <name type="scientific">Desulfurella multipotens</name>
    <dbReference type="NCBI Taxonomy" id="79269"/>
    <lineage>
        <taxon>Bacteria</taxon>
        <taxon>Pseudomonadati</taxon>
        <taxon>Campylobacterota</taxon>
        <taxon>Desulfurellia</taxon>
        <taxon>Desulfurellales</taxon>
        <taxon>Desulfurellaceae</taxon>
        <taxon>Desulfurella</taxon>
    </lineage>
</organism>
<dbReference type="GO" id="GO:0030976">
    <property type="term" value="F:thiamine pyrophosphate binding"/>
    <property type="evidence" value="ECO:0007669"/>
    <property type="project" value="InterPro"/>
</dbReference>
<dbReference type="PANTHER" id="PTHR48084">
    <property type="entry name" value="2-OXOGLUTARATE OXIDOREDUCTASE SUBUNIT KORB-RELATED"/>
    <property type="match status" value="1"/>
</dbReference>
<feature type="domain" description="Thiamine pyrophosphate enzyme TPP-binding" evidence="2">
    <location>
        <begin position="51"/>
        <end position="197"/>
    </location>
</feature>
<dbReference type="EMBL" id="FMYU01000003">
    <property type="protein sequence ID" value="SDC25654.1"/>
    <property type="molecule type" value="Genomic_DNA"/>
</dbReference>
<dbReference type="InterPro" id="IPR029061">
    <property type="entry name" value="THDP-binding"/>
</dbReference>
<reference evidence="4" key="1">
    <citation type="submission" date="2016-10" db="EMBL/GenBank/DDBJ databases">
        <authorList>
            <person name="Varghese N."/>
            <person name="Submissions S."/>
        </authorList>
    </citation>
    <scope>NUCLEOTIDE SEQUENCE [LARGE SCALE GENOMIC DNA]</scope>
    <source>
        <strain evidence="4">DSM 8415</strain>
    </source>
</reference>
<dbReference type="Proteomes" id="UP000199411">
    <property type="component" value="Unassembled WGS sequence"/>
</dbReference>
<dbReference type="Pfam" id="PF02775">
    <property type="entry name" value="TPP_enzyme_C"/>
    <property type="match status" value="1"/>
</dbReference>
<dbReference type="InterPro" id="IPR051457">
    <property type="entry name" value="2-oxoacid:Fd_oxidoreductase"/>
</dbReference>
<sequence>MSVDYSKYLRMDKLPLYWCPGCGNGTVLKALLTAIDELGWDNNDIAMVSGIGCSARGPGYVNFHTFHTLHGRAIPAATAIKMCHPDMHVIVFSGDGDMTAIGGNHFIHACRRNIDITLIVVDNWIYGMTGGQYSPLTPTGTKASTMPRGNIDPTFDVVELAKGAGATFVARGSVAEPVMLKNYIKKALEHKGTSVIDALSNCHIQWGRRNKFGDPVKLVDYIKSVTVSQAKAAKLSKEELEGKYITGIFVDDPTKKEYTQSYKELIEKAQAKA</sequence>
<dbReference type="Gene3D" id="3.40.50.970">
    <property type="match status" value="1"/>
</dbReference>
<keyword evidence="4" id="KW-1185">Reference proteome</keyword>
<dbReference type="OrthoDB" id="9775140at2"/>
<dbReference type="RefSeq" id="WP_025392086.1">
    <property type="nucleotide sequence ID" value="NZ_FMYU01000003.1"/>
</dbReference>
<evidence type="ECO:0000256" key="1">
    <source>
        <dbReference type="ARBA" id="ARBA00023002"/>
    </source>
</evidence>
<dbReference type="AlphaFoldDB" id="A0A1G6K3V2"/>
<keyword evidence="1" id="KW-0560">Oxidoreductase</keyword>
<dbReference type="PANTHER" id="PTHR48084:SF1">
    <property type="entry name" value="2-OXOGLUTARATE SYNTHASE SUBUNIT KORB"/>
    <property type="match status" value="1"/>
</dbReference>
<dbReference type="InterPro" id="IPR011766">
    <property type="entry name" value="TPP_enzyme_TPP-bd"/>
</dbReference>
<evidence type="ECO:0000313" key="4">
    <source>
        <dbReference type="Proteomes" id="UP000199411"/>
    </source>
</evidence>
<name>A0A1G6K3V2_9BACT</name>
<dbReference type="GO" id="GO:0044281">
    <property type="term" value="P:small molecule metabolic process"/>
    <property type="evidence" value="ECO:0007669"/>
    <property type="project" value="UniProtKB-ARBA"/>
</dbReference>
<protein>
    <submittedName>
        <fullName evidence="3">2-oxoglutarate ferredoxin oxidoreductase subunit beta</fullName>
    </submittedName>
</protein>
<accession>A0A1G6K3V2</accession>
<dbReference type="CDD" id="cd03375">
    <property type="entry name" value="TPP_OGFOR"/>
    <property type="match status" value="1"/>
</dbReference>
<dbReference type="SUPFAM" id="SSF52518">
    <property type="entry name" value="Thiamin diphosphate-binding fold (THDP-binding)"/>
    <property type="match status" value="1"/>
</dbReference>
<dbReference type="GO" id="GO:0016625">
    <property type="term" value="F:oxidoreductase activity, acting on the aldehyde or oxo group of donors, iron-sulfur protein as acceptor"/>
    <property type="evidence" value="ECO:0007669"/>
    <property type="project" value="UniProtKB-ARBA"/>
</dbReference>
<gene>
    <name evidence="3" type="ORF">SAMN05660835_00554</name>
</gene>